<dbReference type="RefSeq" id="WP_219760446.1">
    <property type="nucleotide sequence ID" value="NZ_JAHXRS010000029.1"/>
</dbReference>
<dbReference type="Proteomes" id="UP000724268">
    <property type="component" value="Unassembled WGS sequence"/>
</dbReference>
<dbReference type="EMBL" id="JAHXRS010000029">
    <property type="protein sequence ID" value="MBW6395991.1"/>
    <property type="molecule type" value="Genomic_DNA"/>
</dbReference>
<sequence>MEIADAYKILVDRGVPTEDVVRHGSIAYERGTLAAIRQVAPQVQVFALPGEGYLVQGPGGVTRVRKITRLLGVVAAVAGGDYAGVVTALAEAAEREILRELEARIRIYGGGDDGTVDERD</sequence>
<evidence type="ECO:0000313" key="2">
    <source>
        <dbReference type="Proteomes" id="UP000724268"/>
    </source>
</evidence>
<name>A0ABS7A112_9DEIN</name>
<comment type="caution">
    <text evidence="1">The sequence shown here is derived from an EMBL/GenBank/DDBJ whole genome shotgun (WGS) entry which is preliminary data.</text>
</comment>
<protein>
    <submittedName>
        <fullName evidence="1">Uncharacterized protein</fullName>
    </submittedName>
</protein>
<reference evidence="1 2" key="1">
    <citation type="submission" date="2021-07" db="EMBL/GenBank/DDBJ databases">
        <title>Thermus aquaticus gen. n. and sp. n., a nonsporulating extreme thermophile.</title>
        <authorList>
            <person name="Hu C.-J."/>
            <person name="Li W.-J."/>
            <person name="Xian W.-D."/>
        </authorList>
    </citation>
    <scope>NUCLEOTIDE SEQUENCE [LARGE SCALE GENOMIC DNA]</scope>
    <source>
        <strain evidence="1 2">SYSU G05001</strain>
    </source>
</reference>
<evidence type="ECO:0000313" key="1">
    <source>
        <dbReference type="EMBL" id="MBW6395991.1"/>
    </source>
</evidence>
<organism evidence="1 2">
    <name type="scientific">Thermus brevis</name>
    <dbReference type="NCBI Taxonomy" id="2862456"/>
    <lineage>
        <taxon>Bacteria</taxon>
        <taxon>Thermotogati</taxon>
        <taxon>Deinococcota</taxon>
        <taxon>Deinococci</taxon>
        <taxon>Thermales</taxon>
        <taxon>Thermaceae</taxon>
        <taxon>Thermus</taxon>
    </lineage>
</organism>
<accession>A0ABS7A112</accession>
<gene>
    <name evidence="1" type="ORF">KZX47_12640</name>
</gene>
<proteinExistence type="predicted"/>
<keyword evidence="2" id="KW-1185">Reference proteome</keyword>